<dbReference type="GO" id="GO:0022857">
    <property type="term" value="F:transmembrane transporter activity"/>
    <property type="evidence" value="ECO:0007669"/>
    <property type="project" value="TreeGrafter"/>
</dbReference>
<dbReference type="SUPFAM" id="SSF52540">
    <property type="entry name" value="P-loop containing nucleoside triphosphate hydrolases"/>
    <property type="match status" value="1"/>
</dbReference>
<dbReference type="PANTHER" id="PTHR24220:SF659">
    <property type="entry name" value="TRANSPORTER, PUTATIVE-RELATED"/>
    <property type="match status" value="1"/>
</dbReference>
<dbReference type="InterPro" id="IPR027417">
    <property type="entry name" value="P-loop_NTPase"/>
</dbReference>
<dbReference type="PANTHER" id="PTHR24220">
    <property type="entry name" value="IMPORT ATP-BINDING PROTEIN"/>
    <property type="match status" value="1"/>
</dbReference>
<evidence type="ECO:0000259" key="4">
    <source>
        <dbReference type="PROSITE" id="PS50893"/>
    </source>
</evidence>
<feature type="domain" description="ABC transporter" evidence="4">
    <location>
        <begin position="16"/>
        <end position="240"/>
    </location>
</feature>
<dbReference type="GO" id="GO:0016887">
    <property type="term" value="F:ATP hydrolysis activity"/>
    <property type="evidence" value="ECO:0007669"/>
    <property type="project" value="InterPro"/>
</dbReference>
<dbReference type="Proteomes" id="UP000694501">
    <property type="component" value="Unassembled WGS sequence"/>
</dbReference>
<dbReference type="EMBL" id="JAELVF020000001">
    <property type="protein sequence ID" value="MBU7598524.1"/>
    <property type="molecule type" value="Genomic_DNA"/>
</dbReference>
<organism evidence="5 6">
    <name type="scientific">Streptomyces tardus</name>
    <dbReference type="NCBI Taxonomy" id="2780544"/>
    <lineage>
        <taxon>Bacteria</taxon>
        <taxon>Bacillati</taxon>
        <taxon>Actinomycetota</taxon>
        <taxon>Actinomycetes</taxon>
        <taxon>Kitasatosporales</taxon>
        <taxon>Streptomycetaceae</taxon>
        <taxon>Streptomyces</taxon>
    </lineage>
</organism>
<keyword evidence="3 5" id="KW-0067">ATP-binding</keyword>
<dbReference type="Gene3D" id="3.40.50.300">
    <property type="entry name" value="P-loop containing nucleotide triphosphate hydrolases"/>
    <property type="match status" value="1"/>
</dbReference>
<dbReference type="GO" id="GO:0005886">
    <property type="term" value="C:plasma membrane"/>
    <property type="evidence" value="ECO:0007669"/>
    <property type="project" value="TreeGrafter"/>
</dbReference>
<gene>
    <name evidence="5" type="ORF">JGS22_013095</name>
</gene>
<keyword evidence="6" id="KW-1185">Reference proteome</keyword>
<dbReference type="CDD" id="cd03255">
    <property type="entry name" value="ABC_MJ0796_LolCDE_FtsE"/>
    <property type="match status" value="1"/>
</dbReference>
<dbReference type="InterPro" id="IPR017911">
    <property type="entry name" value="MacB-like_ATP-bd"/>
</dbReference>
<name>A0A949JLQ6_9ACTN</name>
<dbReference type="InterPro" id="IPR015854">
    <property type="entry name" value="ABC_transpr_LolD-like"/>
</dbReference>
<protein>
    <submittedName>
        <fullName evidence="5">ABC transporter ATP-binding protein</fullName>
    </submittedName>
</protein>
<evidence type="ECO:0000313" key="6">
    <source>
        <dbReference type="Proteomes" id="UP000694501"/>
    </source>
</evidence>
<evidence type="ECO:0000256" key="2">
    <source>
        <dbReference type="ARBA" id="ARBA00022741"/>
    </source>
</evidence>
<keyword evidence="2" id="KW-0547">Nucleotide-binding</keyword>
<keyword evidence="1" id="KW-0813">Transport</keyword>
<dbReference type="GO" id="GO:0005524">
    <property type="term" value="F:ATP binding"/>
    <property type="evidence" value="ECO:0007669"/>
    <property type="project" value="UniProtKB-KW"/>
</dbReference>
<dbReference type="PROSITE" id="PS00211">
    <property type="entry name" value="ABC_TRANSPORTER_1"/>
    <property type="match status" value="1"/>
</dbReference>
<comment type="caution">
    <text evidence="5">The sequence shown here is derived from an EMBL/GenBank/DDBJ whole genome shotgun (WGS) entry which is preliminary data.</text>
</comment>
<dbReference type="InterPro" id="IPR003593">
    <property type="entry name" value="AAA+_ATPase"/>
</dbReference>
<evidence type="ECO:0000256" key="3">
    <source>
        <dbReference type="ARBA" id="ARBA00022840"/>
    </source>
</evidence>
<proteinExistence type="predicted"/>
<dbReference type="RefSeq" id="WP_211040697.1">
    <property type="nucleotide sequence ID" value="NZ_JAELVF020000001.1"/>
</dbReference>
<dbReference type="AlphaFoldDB" id="A0A949JLQ6"/>
<accession>A0A949JLQ6</accession>
<dbReference type="InterPro" id="IPR017871">
    <property type="entry name" value="ABC_transporter-like_CS"/>
</dbReference>
<sequence>MSVEPSAPAGSRRPALHAEALRKTFFAGTPREFAVLRGVSLTVERGRICTILGPSGSGKTTLLRCLSGLEPVDSGTVEVGGTKVHALSPRQTQRFRREDTAFVFQEYNLISDLTLRENVELDRPMAPRPAELAARWRLEHVLDHFPDQCSGGQQQKAAILRALNRDVDVLFCDEPTGALDGTSAGEVLCVLQEVSANGVTVVMITHNEMVTEISDRVVRLHDGEVVSDTVVPDPRPAGELEW</sequence>
<dbReference type="PROSITE" id="PS50893">
    <property type="entry name" value="ABC_TRANSPORTER_2"/>
    <property type="match status" value="1"/>
</dbReference>
<dbReference type="SMART" id="SM00382">
    <property type="entry name" value="AAA"/>
    <property type="match status" value="1"/>
</dbReference>
<evidence type="ECO:0000256" key="1">
    <source>
        <dbReference type="ARBA" id="ARBA00022448"/>
    </source>
</evidence>
<dbReference type="Pfam" id="PF00005">
    <property type="entry name" value="ABC_tran"/>
    <property type="match status" value="1"/>
</dbReference>
<evidence type="ECO:0000313" key="5">
    <source>
        <dbReference type="EMBL" id="MBU7598524.1"/>
    </source>
</evidence>
<reference evidence="5" key="1">
    <citation type="submission" date="2021-06" db="EMBL/GenBank/DDBJ databases">
        <title>Sequencing of actinobacteria type strains.</title>
        <authorList>
            <person name="Nguyen G.-S."/>
            <person name="Wentzel A."/>
        </authorList>
    </citation>
    <scope>NUCLEOTIDE SEQUENCE</scope>
    <source>
        <strain evidence="5">P38-E01</strain>
    </source>
</reference>
<dbReference type="InterPro" id="IPR003439">
    <property type="entry name" value="ABC_transporter-like_ATP-bd"/>
</dbReference>